<feature type="transmembrane region" description="Helical" evidence="10">
    <location>
        <begin position="276"/>
        <end position="297"/>
    </location>
</feature>
<keyword evidence="10" id="KW-0050">Antiport</keyword>
<feature type="transmembrane region" description="Helical" evidence="10">
    <location>
        <begin position="309"/>
        <end position="329"/>
    </location>
</feature>
<evidence type="ECO:0000259" key="12">
    <source>
        <dbReference type="Pfam" id="PF00999"/>
    </source>
</evidence>
<dbReference type="AlphaFoldDB" id="A0A0R2LG65"/>
<feature type="transmembrane region" description="Helical" evidence="10">
    <location>
        <begin position="109"/>
        <end position="131"/>
    </location>
</feature>
<keyword evidence="9 10" id="KW-0739">Sodium transport</keyword>
<dbReference type="InterPro" id="IPR018422">
    <property type="entry name" value="Cation/H_exchanger_CPA1"/>
</dbReference>
<evidence type="ECO:0000256" key="9">
    <source>
        <dbReference type="ARBA" id="ARBA00023201"/>
    </source>
</evidence>
<feature type="transmembrane region" description="Helical" evidence="10">
    <location>
        <begin position="6"/>
        <end position="24"/>
    </location>
</feature>
<dbReference type="InterPro" id="IPR004705">
    <property type="entry name" value="Cation/H_exchanger_CPA1_bac"/>
</dbReference>
<feature type="region of interest" description="Disordered" evidence="11">
    <location>
        <begin position="534"/>
        <end position="568"/>
    </location>
</feature>
<reference evidence="13 14" key="1">
    <citation type="journal article" date="2015" name="Genome Announc.">
        <title>Expanding the biotechnology potential of lactobacilli through comparative genomics of 213 strains and associated genera.</title>
        <authorList>
            <person name="Sun Z."/>
            <person name="Harris H.M."/>
            <person name="McCann A."/>
            <person name="Guo C."/>
            <person name="Argimon S."/>
            <person name="Zhang W."/>
            <person name="Yang X."/>
            <person name="Jeffery I.B."/>
            <person name="Cooney J.C."/>
            <person name="Kagawa T.F."/>
            <person name="Liu W."/>
            <person name="Song Y."/>
            <person name="Salvetti E."/>
            <person name="Wrobel A."/>
            <person name="Rasinkangas P."/>
            <person name="Parkhill J."/>
            <person name="Rea M.C."/>
            <person name="O'Sullivan O."/>
            <person name="Ritari J."/>
            <person name="Douillard F.P."/>
            <person name="Paul Ross R."/>
            <person name="Yang R."/>
            <person name="Briner A.E."/>
            <person name="Felis G.E."/>
            <person name="de Vos W.M."/>
            <person name="Barrangou R."/>
            <person name="Klaenhammer T.R."/>
            <person name="Caufield P.W."/>
            <person name="Cui Y."/>
            <person name="Zhang H."/>
            <person name="O'Toole P.W."/>
        </authorList>
    </citation>
    <scope>NUCLEOTIDE SEQUENCE [LARGE SCALE GENOMIC DNA]</scope>
    <source>
        <strain evidence="13 14">DSM 22467</strain>
    </source>
</reference>
<evidence type="ECO:0000256" key="10">
    <source>
        <dbReference type="RuleBase" id="RU366002"/>
    </source>
</evidence>
<comment type="caution">
    <text evidence="13">The sequence shown here is derived from an EMBL/GenBank/DDBJ whole genome shotgun (WGS) entry which is preliminary data.</text>
</comment>
<feature type="transmembrane region" description="Helical" evidence="10">
    <location>
        <begin position="55"/>
        <end position="72"/>
    </location>
</feature>
<feature type="transmembrane region" description="Helical" evidence="10">
    <location>
        <begin position="349"/>
        <end position="372"/>
    </location>
</feature>
<evidence type="ECO:0000256" key="6">
    <source>
        <dbReference type="ARBA" id="ARBA00023053"/>
    </source>
</evidence>
<evidence type="ECO:0000256" key="7">
    <source>
        <dbReference type="ARBA" id="ARBA00023065"/>
    </source>
</evidence>
<evidence type="ECO:0000256" key="8">
    <source>
        <dbReference type="ARBA" id="ARBA00023136"/>
    </source>
</evidence>
<comment type="function">
    <text evidence="10">Na(+)/H(+) antiporter that extrudes sodium in exchange for external protons.</text>
</comment>
<feature type="transmembrane region" description="Helical" evidence="10">
    <location>
        <begin position="183"/>
        <end position="204"/>
    </location>
</feature>
<evidence type="ECO:0000256" key="1">
    <source>
        <dbReference type="ARBA" id="ARBA00004651"/>
    </source>
</evidence>
<dbReference type="GO" id="GO:0015386">
    <property type="term" value="F:potassium:proton antiporter activity"/>
    <property type="evidence" value="ECO:0007669"/>
    <property type="project" value="TreeGrafter"/>
</dbReference>
<feature type="transmembrane region" description="Helical" evidence="10">
    <location>
        <begin position="216"/>
        <end position="233"/>
    </location>
</feature>
<keyword evidence="2 10" id="KW-0813">Transport</keyword>
<dbReference type="GO" id="GO:0015385">
    <property type="term" value="F:sodium:proton antiporter activity"/>
    <property type="evidence" value="ECO:0007669"/>
    <property type="project" value="InterPro"/>
</dbReference>
<evidence type="ECO:0000313" key="14">
    <source>
        <dbReference type="Proteomes" id="UP000051906"/>
    </source>
</evidence>
<evidence type="ECO:0000256" key="3">
    <source>
        <dbReference type="ARBA" id="ARBA00022475"/>
    </source>
</evidence>
<dbReference type="InterPro" id="IPR006153">
    <property type="entry name" value="Cation/H_exchanger_TM"/>
</dbReference>
<feature type="transmembrane region" description="Helical" evidence="10">
    <location>
        <begin position="152"/>
        <end position="171"/>
    </location>
</feature>
<keyword evidence="6 10" id="KW-0915">Sodium</keyword>
<name>A0A0R2LG65_9LACO</name>
<keyword evidence="3 10" id="KW-1003">Cell membrane</keyword>
<evidence type="ECO:0000256" key="5">
    <source>
        <dbReference type="ARBA" id="ARBA00022989"/>
    </source>
</evidence>
<feature type="transmembrane region" description="Helical" evidence="10">
    <location>
        <begin position="239"/>
        <end position="255"/>
    </location>
</feature>
<organism evidence="13 14">
    <name type="scientific">Levilactobacillus paucivorans</name>
    <dbReference type="NCBI Taxonomy" id="616990"/>
    <lineage>
        <taxon>Bacteria</taxon>
        <taxon>Bacillati</taxon>
        <taxon>Bacillota</taxon>
        <taxon>Bacilli</taxon>
        <taxon>Lactobacillales</taxon>
        <taxon>Lactobacillaceae</taxon>
        <taxon>Levilactobacillus</taxon>
    </lineage>
</organism>
<proteinExistence type="inferred from homology"/>
<evidence type="ECO:0000256" key="11">
    <source>
        <dbReference type="SAM" id="MobiDB-lite"/>
    </source>
</evidence>
<sequence length="675" mass="75181">MEAFYSVLLLVLATIVANTIYPYFSVIPQAFYQIFAGALLSLIPMFHHFALEPEVFMLLIIGPLMFFDGKNASAKDLRRNVGSIASMAIVLAVLTVVAMGYLAHSMVVGIPLALAFALAAIVTPTDAVAVSSITTNMAVPERVMGMLERESLFNDASGLVAFNLALAAFTTGKFSVGMGVKHFLIVFFGGLLIGVILGGLAVWARVLLVQSGMDSSSVIIPYDIIVPFLIYLAAEHLELSGILAVVAAGLMYSFSSKQLRLSSTQLQLVSRSSWNIITSILNGFVFVLLGATLPTVWVNIQQDHTKDLTTFLILAVVLYVVMTALRYLWIRFDWALIHSKPKKRRSYALVGALSGVHGTITLAMAFSLPLTFNGAAFPYRNTMIFVAAVVIILSLLVPTIVLPFVLPKKTATVDPDQLEQERKALVAYASERLAQENPDTPASAQAVIQVLNSQTNNTRPDKKVTRLLLNQATQMEVKAVQGLADDGTIPTPFANRYVRLLLMKSQMSSRNPLVNTNIWFRFVGHRLWHLITHHGDRRKRRERLQTGQRHSHRGGDRSRPGHVSAAEQERRESFMLVEKTIYTQVMAFLTEATTIDNQAEVNAVRYYYNARHRRFESTQTANEQSELFIQAFQHEYTYIRQRRSSKEIPRALADELYQQVSTDQMLYTQEIAGEE</sequence>
<dbReference type="GO" id="GO:0005886">
    <property type="term" value="C:plasma membrane"/>
    <property type="evidence" value="ECO:0007669"/>
    <property type="project" value="UniProtKB-SubCell"/>
</dbReference>
<dbReference type="PATRIC" id="fig|616990.3.peg.1326"/>
<dbReference type="GO" id="GO:0051453">
    <property type="term" value="P:regulation of intracellular pH"/>
    <property type="evidence" value="ECO:0007669"/>
    <property type="project" value="TreeGrafter"/>
</dbReference>
<dbReference type="OrthoDB" id="9809206at2"/>
<dbReference type="Gene3D" id="6.10.140.1330">
    <property type="match status" value="1"/>
</dbReference>
<evidence type="ECO:0000256" key="4">
    <source>
        <dbReference type="ARBA" id="ARBA00022692"/>
    </source>
</evidence>
<dbReference type="NCBIfam" id="TIGR00831">
    <property type="entry name" value="a_cpa1"/>
    <property type="match status" value="1"/>
</dbReference>
<feature type="transmembrane region" description="Helical" evidence="10">
    <location>
        <begin position="384"/>
        <end position="406"/>
    </location>
</feature>
<protein>
    <submittedName>
        <fullName evidence="13">NhaP-type Na+ H+ and K+ H+ antiporter</fullName>
    </submittedName>
</protein>
<keyword evidence="14" id="KW-1185">Reference proteome</keyword>
<keyword evidence="5 10" id="KW-1133">Transmembrane helix</keyword>
<keyword evidence="7 10" id="KW-0406">Ion transport</keyword>
<dbReference type="GO" id="GO:0098719">
    <property type="term" value="P:sodium ion import across plasma membrane"/>
    <property type="evidence" value="ECO:0007669"/>
    <property type="project" value="TreeGrafter"/>
</dbReference>
<dbReference type="PANTHER" id="PTHR10110:SF86">
    <property type="entry name" value="SODIUM_HYDROGEN EXCHANGER 7"/>
    <property type="match status" value="1"/>
</dbReference>
<feature type="transmembrane region" description="Helical" evidence="10">
    <location>
        <begin position="84"/>
        <end position="103"/>
    </location>
</feature>
<dbReference type="RefSeq" id="WP_057879365.1">
    <property type="nucleotide sequence ID" value="NZ_JQCA01000165.1"/>
</dbReference>
<dbReference type="Proteomes" id="UP000051906">
    <property type="component" value="Unassembled WGS sequence"/>
</dbReference>
<dbReference type="STRING" id="616990.IV54_GL001236"/>
<keyword evidence="4 10" id="KW-0812">Transmembrane</keyword>
<evidence type="ECO:0000313" key="13">
    <source>
        <dbReference type="EMBL" id="KRN97661.1"/>
    </source>
</evidence>
<keyword evidence="8 10" id="KW-0472">Membrane</keyword>
<accession>A0A0R2LG65</accession>
<comment type="subcellular location">
    <subcellularLocation>
        <location evidence="1 10">Cell membrane</location>
        <topology evidence="1 10">Multi-pass membrane protein</topology>
    </subcellularLocation>
</comment>
<evidence type="ECO:0000256" key="2">
    <source>
        <dbReference type="ARBA" id="ARBA00022448"/>
    </source>
</evidence>
<gene>
    <name evidence="13" type="ORF">IV54_GL001236</name>
</gene>
<feature type="domain" description="Cation/H+ exchanger transmembrane" evidence="12">
    <location>
        <begin position="10"/>
        <end position="406"/>
    </location>
</feature>
<dbReference type="EMBL" id="JQCA01000165">
    <property type="protein sequence ID" value="KRN97661.1"/>
    <property type="molecule type" value="Genomic_DNA"/>
</dbReference>
<dbReference type="PANTHER" id="PTHR10110">
    <property type="entry name" value="SODIUM/HYDROGEN EXCHANGER"/>
    <property type="match status" value="1"/>
</dbReference>
<dbReference type="Pfam" id="PF00999">
    <property type="entry name" value="Na_H_Exchanger"/>
    <property type="match status" value="1"/>
</dbReference>
<comment type="similarity">
    <text evidence="10">Belongs to the monovalent cation:proton antiporter 1 (CPA1) transporter (TC 2.A.36) family.</text>
</comment>